<proteinExistence type="predicted"/>
<dbReference type="SUPFAM" id="SSF51735">
    <property type="entry name" value="NAD(P)-binding Rossmann-fold domains"/>
    <property type="match status" value="1"/>
</dbReference>
<evidence type="ECO:0000259" key="1">
    <source>
        <dbReference type="Pfam" id="PF01408"/>
    </source>
</evidence>
<dbReference type="PANTHER" id="PTHR43377:SF6">
    <property type="entry name" value="GFO_IDH_MOCA-LIKE OXIDOREDUCTASE N-TERMINAL DOMAIN-CONTAINING PROTEIN"/>
    <property type="match status" value="1"/>
</dbReference>
<dbReference type="InterPro" id="IPR051450">
    <property type="entry name" value="Gfo/Idh/MocA_Oxidoreductases"/>
</dbReference>
<accession>A0A1B1U539</accession>
<evidence type="ECO:0000313" key="4">
    <source>
        <dbReference type="Proteomes" id="UP000092884"/>
    </source>
</evidence>
<dbReference type="Pfam" id="PF01408">
    <property type="entry name" value="GFO_IDH_MocA"/>
    <property type="match status" value="1"/>
</dbReference>
<dbReference type="EMBL" id="CP016503">
    <property type="protein sequence ID" value="ANV97914.1"/>
    <property type="molecule type" value="Genomic_DNA"/>
</dbReference>
<dbReference type="Pfam" id="PF22725">
    <property type="entry name" value="GFO_IDH_MocA_C3"/>
    <property type="match status" value="1"/>
</dbReference>
<dbReference type="KEGG" id="het:BBW65_03465"/>
<keyword evidence="4" id="KW-1185">Reference proteome</keyword>
<feature type="domain" description="Gfo/Idh/MocA-like oxidoreductase N-terminal" evidence="1">
    <location>
        <begin position="4"/>
        <end position="121"/>
    </location>
</feature>
<feature type="domain" description="GFO/IDH/MocA-like oxidoreductase" evidence="2">
    <location>
        <begin position="162"/>
        <end position="234"/>
    </location>
</feature>
<sequence length="323" mass="36981">MQKFKSAIIGYGYWGINIAKTLTKYDDFELITIYDADPTRVQEAQKLYTFTPYPSYEAILKDESIEVLFIITPPQTHFTLARLALQHHKHIFVEKPLTTSEKEAQILYDLASQNRCIIHCDHIFLHSPAVAYLKEQIHTFGDIVYINSRRINLGLFQSSVDVIWDLAIHDLSIIDYLVGLDIKNISTFSRKYQNYPNDALANINIELKSGIILTISVSWLSPVKVREMMIGGTLKSAIYDDTQKDKIKIFESGVIIQDELDKNSLYTKMVQYRLGEEVTPTLPSYMSLDASIAYFYSNLTTHTQADVEHTLRVIRTLEAISTP</sequence>
<name>A0A1B1U539_9HELI</name>
<dbReference type="GO" id="GO:0000166">
    <property type="term" value="F:nucleotide binding"/>
    <property type="evidence" value="ECO:0007669"/>
    <property type="project" value="InterPro"/>
</dbReference>
<dbReference type="RefSeq" id="WP_066339738.1">
    <property type="nucleotide sequence ID" value="NZ_CP016503.1"/>
</dbReference>
<protein>
    <submittedName>
        <fullName evidence="3">Oxidoreductase</fullName>
    </submittedName>
</protein>
<dbReference type="PANTHER" id="PTHR43377">
    <property type="entry name" value="BILIVERDIN REDUCTASE A"/>
    <property type="match status" value="1"/>
</dbReference>
<evidence type="ECO:0000259" key="2">
    <source>
        <dbReference type="Pfam" id="PF22725"/>
    </source>
</evidence>
<dbReference type="InterPro" id="IPR055170">
    <property type="entry name" value="GFO_IDH_MocA-like_dom"/>
</dbReference>
<gene>
    <name evidence="3" type="ORF">BBW65_03465</name>
</gene>
<dbReference type="SUPFAM" id="SSF55347">
    <property type="entry name" value="Glyceraldehyde-3-phosphate dehydrogenase-like, C-terminal domain"/>
    <property type="match status" value="1"/>
</dbReference>
<organism evidence="3 4">
    <name type="scientific">Helicobacter enhydrae</name>
    <dbReference type="NCBI Taxonomy" id="222136"/>
    <lineage>
        <taxon>Bacteria</taxon>
        <taxon>Pseudomonadati</taxon>
        <taxon>Campylobacterota</taxon>
        <taxon>Epsilonproteobacteria</taxon>
        <taxon>Campylobacterales</taxon>
        <taxon>Helicobacteraceae</taxon>
        <taxon>Helicobacter</taxon>
    </lineage>
</organism>
<dbReference type="Proteomes" id="UP000092884">
    <property type="component" value="Chromosome"/>
</dbReference>
<dbReference type="STRING" id="222136.BBW65_03465"/>
<evidence type="ECO:0000313" key="3">
    <source>
        <dbReference type="EMBL" id="ANV97914.1"/>
    </source>
</evidence>
<dbReference type="Gene3D" id="3.40.50.720">
    <property type="entry name" value="NAD(P)-binding Rossmann-like Domain"/>
    <property type="match status" value="1"/>
</dbReference>
<dbReference type="AlphaFoldDB" id="A0A1B1U539"/>
<dbReference type="Gene3D" id="3.30.360.10">
    <property type="entry name" value="Dihydrodipicolinate Reductase, domain 2"/>
    <property type="match status" value="1"/>
</dbReference>
<reference evidence="4" key="1">
    <citation type="submission" date="2016-07" db="EMBL/GenBank/DDBJ databases">
        <authorList>
            <person name="Florea S."/>
            <person name="Webb J.S."/>
            <person name="Jaromczyk J."/>
            <person name="Schardl C.L."/>
        </authorList>
    </citation>
    <scope>NUCLEOTIDE SEQUENCE [LARGE SCALE GENOMIC DNA]</scope>
    <source>
        <strain evidence="4">MIT 01-6242</strain>
    </source>
</reference>
<dbReference type="InterPro" id="IPR000683">
    <property type="entry name" value="Gfo/Idh/MocA-like_OxRdtase_N"/>
</dbReference>
<dbReference type="OrthoDB" id="9782091at2"/>
<dbReference type="InterPro" id="IPR036291">
    <property type="entry name" value="NAD(P)-bd_dom_sf"/>
</dbReference>